<dbReference type="NCBIfam" id="TIGR02532">
    <property type="entry name" value="IV_pilin_GFxxxE"/>
    <property type="match status" value="1"/>
</dbReference>
<keyword evidence="1" id="KW-0812">Transmembrane</keyword>
<dbReference type="InterPro" id="IPR012902">
    <property type="entry name" value="N_methyl_site"/>
</dbReference>
<sequence>MAKKTSGFTLLELIIVIIILGVMSVGITGFITLSTQTYLNVSERDELLSSARFAVERLNREVRDAAPNSVRVANGLGWHCLEFIPIVGSTTYIDIPDTSEEANNNLQVIPFLDKNGHDYECGNGSTCRDLVTVYPLDSTDIYKNVYTNQQDTGKVFWLNSTSIVDTNTWQLTLNSPLGVQFDEHSPTERLYILGSPVSYCTHDIRGLWRFDNYIVTENQKTPPRVADRSLMAENLVAFNALTPVFNVAGATLQRNAIVSIRLNFVRDGENIVFQNEIHINNIP</sequence>
<proteinExistence type="predicted"/>
<dbReference type="SUPFAM" id="SSF54523">
    <property type="entry name" value="Pili subunits"/>
    <property type="match status" value="1"/>
</dbReference>
<evidence type="ECO:0000313" key="2">
    <source>
        <dbReference type="EMBL" id="OUR77245.1"/>
    </source>
</evidence>
<dbReference type="InterPro" id="IPR045584">
    <property type="entry name" value="Pilin-like"/>
</dbReference>
<evidence type="ECO:0000313" key="3">
    <source>
        <dbReference type="Proteomes" id="UP000243053"/>
    </source>
</evidence>
<gene>
    <name evidence="2" type="ORF">A9Q75_15395</name>
</gene>
<accession>A0A1Y5E8D1</accession>
<comment type="caution">
    <text evidence="2">The sequence shown here is derived from an EMBL/GenBank/DDBJ whole genome shotgun (WGS) entry which is preliminary data.</text>
</comment>
<dbReference type="Proteomes" id="UP000243053">
    <property type="component" value="Unassembled WGS sequence"/>
</dbReference>
<protein>
    <recommendedName>
        <fullName evidence="4">MSHA biogenesis protein MshO</fullName>
    </recommendedName>
</protein>
<dbReference type="AlphaFoldDB" id="A0A1Y5E8D1"/>
<keyword evidence="1" id="KW-0472">Membrane</keyword>
<reference evidence="3" key="1">
    <citation type="journal article" date="2017" name="Proc. Natl. Acad. Sci. U.S.A.">
        <title>Simulation of Deepwater Horizon oil plume reveals substrate specialization within a complex community of hydrocarbon degraders.</title>
        <authorList>
            <person name="Hu P."/>
            <person name="Dubinsky E.A."/>
            <person name="Probst A.J."/>
            <person name="Wang J."/>
            <person name="Sieber C.M.K."/>
            <person name="Tom L.M."/>
            <person name="Gardinali P."/>
            <person name="Banfield J.F."/>
            <person name="Atlas R.M."/>
            <person name="Andersen G.L."/>
        </authorList>
    </citation>
    <scope>NUCLEOTIDE SEQUENCE [LARGE SCALE GENOMIC DNA]</scope>
</reference>
<name>A0A1Y5E8D1_COLPS</name>
<feature type="transmembrane region" description="Helical" evidence="1">
    <location>
        <begin position="7"/>
        <end position="33"/>
    </location>
</feature>
<organism evidence="2 3">
    <name type="scientific">Colwellia psychrerythraea</name>
    <name type="common">Vibrio psychroerythus</name>
    <dbReference type="NCBI Taxonomy" id="28229"/>
    <lineage>
        <taxon>Bacteria</taxon>
        <taxon>Pseudomonadati</taxon>
        <taxon>Pseudomonadota</taxon>
        <taxon>Gammaproteobacteria</taxon>
        <taxon>Alteromonadales</taxon>
        <taxon>Colwelliaceae</taxon>
        <taxon>Colwellia</taxon>
    </lineage>
</organism>
<keyword evidence="1" id="KW-1133">Transmembrane helix</keyword>
<evidence type="ECO:0008006" key="4">
    <source>
        <dbReference type="Google" id="ProtNLM"/>
    </source>
</evidence>
<dbReference type="PROSITE" id="PS00409">
    <property type="entry name" value="PROKAR_NTER_METHYL"/>
    <property type="match status" value="1"/>
</dbReference>
<dbReference type="Pfam" id="PF07963">
    <property type="entry name" value="N_methyl"/>
    <property type="match status" value="1"/>
</dbReference>
<evidence type="ECO:0000256" key="1">
    <source>
        <dbReference type="SAM" id="Phobius"/>
    </source>
</evidence>
<dbReference type="EMBL" id="MAAF01000090">
    <property type="protein sequence ID" value="OUR77245.1"/>
    <property type="molecule type" value="Genomic_DNA"/>
</dbReference>